<reference evidence="1" key="1">
    <citation type="journal article" date="2019" name="Environ. Microbiol.">
        <title>Fungal ecological strategies reflected in gene transcription - a case study of two litter decomposers.</title>
        <authorList>
            <person name="Barbi F."/>
            <person name="Kohler A."/>
            <person name="Barry K."/>
            <person name="Baskaran P."/>
            <person name="Daum C."/>
            <person name="Fauchery L."/>
            <person name="Ihrmark K."/>
            <person name="Kuo A."/>
            <person name="LaButti K."/>
            <person name="Lipzen A."/>
            <person name="Morin E."/>
            <person name="Grigoriev I.V."/>
            <person name="Henrissat B."/>
            <person name="Lindahl B."/>
            <person name="Martin F."/>
        </authorList>
    </citation>
    <scope>NUCLEOTIDE SEQUENCE</scope>
    <source>
        <strain evidence="1">JB14</strain>
    </source>
</reference>
<feature type="non-terminal residue" evidence="1">
    <location>
        <position position="54"/>
    </location>
</feature>
<accession>A0A6A4GD74</accession>
<dbReference type="Proteomes" id="UP000799118">
    <property type="component" value="Unassembled WGS sequence"/>
</dbReference>
<sequence>MLANCAADGLNLPLISSFPIPDVPAPLGICSAARVRSSATGTEIGVLSPRVGGN</sequence>
<protein>
    <submittedName>
        <fullName evidence="1">Uncharacterized protein</fullName>
    </submittedName>
</protein>
<name>A0A6A4GD74_9AGAR</name>
<dbReference type="EMBL" id="ML770444">
    <property type="protein sequence ID" value="KAE9383486.1"/>
    <property type="molecule type" value="Genomic_DNA"/>
</dbReference>
<keyword evidence="2" id="KW-1185">Reference proteome</keyword>
<evidence type="ECO:0000313" key="1">
    <source>
        <dbReference type="EMBL" id="KAE9383486.1"/>
    </source>
</evidence>
<organism evidence="1 2">
    <name type="scientific">Gymnopus androsaceus JB14</name>
    <dbReference type="NCBI Taxonomy" id="1447944"/>
    <lineage>
        <taxon>Eukaryota</taxon>
        <taxon>Fungi</taxon>
        <taxon>Dikarya</taxon>
        <taxon>Basidiomycota</taxon>
        <taxon>Agaricomycotina</taxon>
        <taxon>Agaricomycetes</taxon>
        <taxon>Agaricomycetidae</taxon>
        <taxon>Agaricales</taxon>
        <taxon>Marasmiineae</taxon>
        <taxon>Omphalotaceae</taxon>
        <taxon>Gymnopus</taxon>
    </lineage>
</organism>
<evidence type="ECO:0000313" key="2">
    <source>
        <dbReference type="Proteomes" id="UP000799118"/>
    </source>
</evidence>
<gene>
    <name evidence="1" type="ORF">BT96DRAFT_929762</name>
</gene>
<dbReference type="AlphaFoldDB" id="A0A6A4GD74"/>
<proteinExistence type="predicted"/>